<feature type="region of interest" description="Disordered" evidence="1">
    <location>
        <begin position="63"/>
        <end position="117"/>
    </location>
</feature>
<name>A0ABY6VMC6_9BURK</name>
<evidence type="ECO:0008006" key="4">
    <source>
        <dbReference type="Google" id="ProtNLM"/>
    </source>
</evidence>
<reference evidence="2 3" key="1">
    <citation type="submission" date="2019-08" db="EMBL/GenBank/DDBJ databases">
        <authorList>
            <person name="Peeters C."/>
        </authorList>
    </citation>
    <scope>NUCLEOTIDE SEQUENCE [LARGE SCALE GENOMIC DNA]</scope>
    <source>
        <strain evidence="2 3">LMG 20602</strain>
    </source>
</reference>
<accession>A0ABY6VMC6</accession>
<proteinExistence type="predicted"/>
<comment type="caution">
    <text evidence="2">The sequence shown here is derived from an EMBL/GenBank/DDBJ whole genome shotgun (WGS) entry which is preliminary data.</text>
</comment>
<feature type="compositionally biased region" description="Polar residues" evidence="1">
    <location>
        <begin position="93"/>
        <end position="117"/>
    </location>
</feature>
<organism evidence="2 3">
    <name type="scientific">Pandoraea capi</name>
    <dbReference type="NCBI Taxonomy" id="2508286"/>
    <lineage>
        <taxon>Bacteria</taxon>
        <taxon>Pseudomonadati</taxon>
        <taxon>Pseudomonadota</taxon>
        <taxon>Betaproteobacteria</taxon>
        <taxon>Burkholderiales</taxon>
        <taxon>Burkholderiaceae</taxon>
        <taxon>Pandoraea</taxon>
    </lineage>
</organism>
<evidence type="ECO:0000313" key="3">
    <source>
        <dbReference type="Proteomes" id="UP000366065"/>
    </source>
</evidence>
<sequence>MEQGIKRTQRDYSLAFKLSVVAQSMLVTAWNVAIAGGGIIGGVLLDRLGVAATAARLPQRAFDDSTAQSERRQIATHGSSGATCDVRGGFPRQKSTTAAHSSVTPARRSSNVANACS</sequence>
<dbReference type="Proteomes" id="UP000366065">
    <property type="component" value="Unassembled WGS sequence"/>
</dbReference>
<protein>
    <recommendedName>
        <fullName evidence="4">MFS transporter</fullName>
    </recommendedName>
</protein>
<evidence type="ECO:0000313" key="2">
    <source>
        <dbReference type="EMBL" id="VVD64440.1"/>
    </source>
</evidence>
<dbReference type="EMBL" id="CABPRV010000001">
    <property type="protein sequence ID" value="VVD64440.1"/>
    <property type="molecule type" value="Genomic_DNA"/>
</dbReference>
<gene>
    <name evidence="2" type="ORF">PCA20602_00280</name>
</gene>
<evidence type="ECO:0000256" key="1">
    <source>
        <dbReference type="SAM" id="MobiDB-lite"/>
    </source>
</evidence>
<keyword evidence="3" id="KW-1185">Reference proteome</keyword>